<gene>
    <name evidence="3" type="primary">menB_1</name>
    <name evidence="3" type="ORF">GCM10009836_56660</name>
</gene>
<name>A0ABN2NGV0_9PSEU</name>
<dbReference type="EMBL" id="BAAAQK010000023">
    <property type="protein sequence ID" value="GAA1868809.1"/>
    <property type="molecule type" value="Genomic_DNA"/>
</dbReference>
<comment type="caution">
    <text evidence="3">The sequence shown here is derived from an EMBL/GenBank/DDBJ whole genome shotgun (WGS) entry which is preliminary data.</text>
</comment>
<dbReference type="SUPFAM" id="SSF52096">
    <property type="entry name" value="ClpP/crotonase"/>
    <property type="match status" value="1"/>
</dbReference>
<organism evidence="3 4">
    <name type="scientific">Pseudonocardia ailaonensis</name>
    <dbReference type="NCBI Taxonomy" id="367279"/>
    <lineage>
        <taxon>Bacteria</taxon>
        <taxon>Bacillati</taxon>
        <taxon>Actinomycetota</taxon>
        <taxon>Actinomycetes</taxon>
        <taxon>Pseudonocardiales</taxon>
        <taxon>Pseudonocardiaceae</taxon>
        <taxon>Pseudonocardia</taxon>
    </lineage>
</organism>
<dbReference type="InterPro" id="IPR018376">
    <property type="entry name" value="Enoyl-CoA_hyd/isom_CS"/>
</dbReference>
<dbReference type="CDD" id="cd06558">
    <property type="entry name" value="crotonase-like"/>
    <property type="match status" value="1"/>
</dbReference>
<sequence>MPDYSDILYKVDDGVATVTINREQVRNAFRLQTLEELRDAVLLSENDTSVGVIVITGAGDKAFCAGGDINMESASGRQGARELGQRAMAFSLAVRTSGKPVVARVNGWCIGGGNEINLICDLSVAAESARFGQSGPKMGSVPIWWGTQLLPRLVGDKRAKEIVFLCQQYTAAEAKEMGWINRVVPDAQLDDAVDEWCRRMLTLSPQALRVAKHHLNMEADRQWPSIAAGYEFISFIHGTDEFHEGAKAFLEKRPPAFDQYR</sequence>
<dbReference type="Pfam" id="PF00378">
    <property type="entry name" value="ECH_1"/>
    <property type="match status" value="1"/>
</dbReference>
<evidence type="ECO:0000256" key="1">
    <source>
        <dbReference type="ARBA" id="ARBA00005254"/>
    </source>
</evidence>
<protein>
    <submittedName>
        <fullName evidence="3">1,4-dihydroxy-2-naphthoyl-CoA synthase</fullName>
    </submittedName>
</protein>
<proteinExistence type="inferred from homology"/>
<keyword evidence="4" id="KW-1185">Reference proteome</keyword>
<accession>A0ABN2NGV0</accession>
<dbReference type="Gene3D" id="1.10.12.10">
    <property type="entry name" value="Lyase 2-enoyl-coa Hydratase, Chain A, domain 2"/>
    <property type="match status" value="1"/>
</dbReference>
<evidence type="ECO:0000313" key="3">
    <source>
        <dbReference type="EMBL" id="GAA1868809.1"/>
    </source>
</evidence>
<dbReference type="InterPro" id="IPR001753">
    <property type="entry name" value="Enoyl-CoA_hydra/iso"/>
</dbReference>
<reference evidence="3 4" key="1">
    <citation type="journal article" date="2019" name="Int. J. Syst. Evol. Microbiol.">
        <title>The Global Catalogue of Microorganisms (GCM) 10K type strain sequencing project: providing services to taxonomists for standard genome sequencing and annotation.</title>
        <authorList>
            <consortium name="The Broad Institute Genomics Platform"/>
            <consortium name="The Broad Institute Genome Sequencing Center for Infectious Disease"/>
            <person name="Wu L."/>
            <person name="Ma J."/>
        </authorList>
    </citation>
    <scope>NUCLEOTIDE SEQUENCE [LARGE SCALE GENOMIC DNA]</scope>
    <source>
        <strain evidence="3 4">JCM 16009</strain>
    </source>
</reference>
<dbReference type="PANTHER" id="PTHR43113">
    <property type="entry name" value="NUCLEOSIDE-DIPHOSPHATE-SUGAR EPIMERASE"/>
    <property type="match status" value="1"/>
</dbReference>
<dbReference type="RefSeq" id="WP_344423685.1">
    <property type="nucleotide sequence ID" value="NZ_BAAAQK010000023.1"/>
</dbReference>
<dbReference type="PANTHER" id="PTHR43113:SF1">
    <property type="entry name" value="1,4-DIHYDROXY-2-NAPHTHOYL-COA SYNTHASE, PEROXISOMAL"/>
    <property type="match status" value="1"/>
</dbReference>
<evidence type="ECO:0000313" key="4">
    <source>
        <dbReference type="Proteomes" id="UP001500449"/>
    </source>
</evidence>
<dbReference type="Proteomes" id="UP001500449">
    <property type="component" value="Unassembled WGS sequence"/>
</dbReference>
<evidence type="ECO:0000256" key="2">
    <source>
        <dbReference type="RuleBase" id="RU003707"/>
    </source>
</evidence>
<dbReference type="InterPro" id="IPR014748">
    <property type="entry name" value="Enoyl-CoA_hydra_C"/>
</dbReference>
<dbReference type="InterPro" id="IPR029045">
    <property type="entry name" value="ClpP/crotonase-like_dom_sf"/>
</dbReference>
<dbReference type="PROSITE" id="PS00166">
    <property type="entry name" value="ENOYL_COA_HYDRATASE"/>
    <property type="match status" value="1"/>
</dbReference>
<dbReference type="Gene3D" id="3.90.226.10">
    <property type="entry name" value="2-enoyl-CoA Hydratase, Chain A, domain 1"/>
    <property type="match status" value="1"/>
</dbReference>
<comment type="similarity">
    <text evidence="1 2">Belongs to the enoyl-CoA hydratase/isomerase family.</text>
</comment>